<sequence>MERECAWRAASRSSAVFFAHPNYGLPCVLSGLWDEALVFGGTEVAPTFGGFLEGALEATEHAYTVLKTGRGRSEKRL</sequence>
<accession>A0A917AGT8</accession>
<dbReference type="AlphaFoldDB" id="A0A917AGT8"/>
<dbReference type="EMBL" id="BMFJ01000005">
    <property type="protein sequence ID" value="GGE51784.1"/>
    <property type="molecule type" value="Genomic_DNA"/>
</dbReference>
<dbReference type="Proteomes" id="UP000612855">
    <property type="component" value="Unassembled WGS sequence"/>
</dbReference>
<organism evidence="1 2">
    <name type="scientific">Primorskyibacter flagellatus</name>
    <dbReference type="NCBI Taxonomy" id="1387277"/>
    <lineage>
        <taxon>Bacteria</taxon>
        <taxon>Pseudomonadati</taxon>
        <taxon>Pseudomonadota</taxon>
        <taxon>Alphaproteobacteria</taxon>
        <taxon>Rhodobacterales</taxon>
        <taxon>Roseobacteraceae</taxon>
        <taxon>Primorskyibacter</taxon>
    </lineage>
</organism>
<evidence type="ECO:0000313" key="2">
    <source>
        <dbReference type="Proteomes" id="UP000612855"/>
    </source>
</evidence>
<protein>
    <submittedName>
        <fullName evidence="1">Uncharacterized protein</fullName>
    </submittedName>
</protein>
<comment type="caution">
    <text evidence="1">The sequence shown here is derived from an EMBL/GenBank/DDBJ whole genome shotgun (WGS) entry which is preliminary data.</text>
</comment>
<evidence type="ECO:0000313" key="1">
    <source>
        <dbReference type="EMBL" id="GGE51784.1"/>
    </source>
</evidence>
<reference evidence="2" key="1">
    <citation type="journal article" date="2019" name="Int. J. Syst. Evol. Microbiol.">
        <title>The Global Catalogue of Microorganisms (GCM) 10K type strain sequencing project: providing services to taxonomists for standard genome sequencing and annotation.</title>
        <authorList>
            <consortium name="The Broad Institute Genomics Platform"/>
            <consortium name="The Broad Institute Genome Sequencing Center for Infectious Disease"/>
            <person name="Wu L."/>
            <person name="Ma J."/>
        </authorList>
    </citation>
    <scope>NUCLEOTIDE SEQUENCE [LARGE SCALE GENOMIC DNA]</scope>
    <source>
        <strain evidence="2">CGMCC 1.12664</strain>
    </source>
</reference>
<gene>
    <name evidence="1" type="ORF">GCM10011360_43410</name>
</gene>
<name>A0A917AGT8_9RHOB</name>
<keyword evidence="2" id="KW-1185">Reference proteome</keyword>
<proteinExistence type="predicted"/>